<dbReference type="Proteomes" id="UP000429607">
    <property type="component" value="Unassembled WGS sequence"/>
</dbReference>
<name>A0A6A3PDK2_9STRA</name>
<dbReference type="OrthoDB" id="117041at2759"/>
<evidence type="ECO:0000313" key="6">
    <source>
        <dbReference type="Proteomes" id="UP000434957"/>
    </source>
</evidence>
<feature type="compositionally biased region" description="Basic and acidic residues" evidence="1">
    <location>
        <begin position="71"/>
        <end position="83"/>
    </location>
</feature>
<proteinExistence type="predicted"/>
<gene>
    <name evidence="3" type="ORF">PR001_g2287</name>
    <name evidence="2" type="ORF">PR002_g19108</name>
    <name evidence="4" type="ORF">PR003_g2392</name>
</gene>
<evidence type="ECO:0000256" key="1">
    <source>
        <dbReference type="SAM" id="MobiDB-lite"/>
    </source>
</evidence>
<evidence type="ECO:0000313" key="3">
    <source>
        <dbReference type="EMBL" id="KAE9050554.1"/>
    </source>
</evidence>
<feature type="compositionally biased region" description="Polar residues" evidence="1">
    <location>
        <begin position="53"/>
        <end position="68"/>
    </location>
</feature>
<keyword evidence="6" id="KW-1185">Reference proteome</keyword>
<dbReference type="EMBL" id="QXFV01000076">
    <property type="protein sequence ID" value="KAE9050554.1"/>
    <property type="molecule type" value="Genomic_DNA"/>
</dbReference>
<sequence length="161" mass="17863">MSKERGSMESIVVDSSGKRLEAQGIGDNAMDVKSGLKQVDNNDGGQAKGKPASTRQKQQAATEIQWTTVGKADKSSAAREKKTAVPTKQSARKLSPQRKRQSDYSADKQRKNNGRNRRGADQGDGEVVFKQLRSYLLNDAPAEYVFHLVQRLNELARARRF</sequence>
<dbReference type="AlphaFoldDB" id="A0A6A3PDK2"/>
<protein>
    <submittedName>
        <fullName evidence="3">Uncharacterized protein</fullName>
    </submittedName>
</protein>
<feature type="region of interest" description="Disordered" evidence="1">
    <location>
        <begin position="1"/>
        <end position="125"/>
    </location>
</feature>
<organism evidence="3 5">
    <name type="scientific">Phytophthora rubi</name>
    <dbReference type="NCBI Taxonomy" id="129364"/>
    <lineage>
        <taxon>Eukaryota</taxon>
        <taxon>Sar</taxon>
        <taxon>Stramenopiles</taxon>
        <taxon>Oomycota</taxon>
        <taxon>Peronosporomycetes</taxon>
        <taxon>Peronosporales</taxon>
        <taxon>Peronosporaceae</taxon>
        <taxon>Phytophthora</taxon>
    </lineage>
</organism>
<evidence type="ECO:0000313" key="2">
    <source>
        <dbReference type="EMBL" id="KAE8997180.1"/>
    </source>
</evidence>
<dbReference type="Proteomes" id="UP000434957">
    <property type="component" value="Unassembled WGS sequence"/>
</dbReference>
<dbReference type="Proteomes" id="UP000435112">
    <property type="component" value="Unassembled WGS sequence"/>
</dbReference>
<evidence type="ECO:0000313" key="7">
    <source>
        <dbReference type="Proteomes" id="UP000435112"/>
    </source>
</evidence>
<comment type="caution">
    <text evidence="3">The sequence shown here is derived from an EMBL/GenBank/DDBJ whole genome shotgun (WGS) entry which is preliminary data.</text>
</comment>
<dbReference type="EMBL" id="QXFT01000075">
    <property type="protein sequence ID" value="KAE9356292.1"/>
    <property type="molecule type" value="Genomic_DNA"/>
</dbReference>
<evidence type="ECO:0000313" key="4">
    <source>
        <dbReference type="EMBL" id="KAE9356292.1"/>
    </source>
</evidence>
<dbReference type="EMBL" id="QXFU01001697">
    <property type="protein sequence ID" value="KAE8997180.1"/>
    <property type="molecule type" value="Genomic_DNA"/>
</dbReference>
<accession>A0A6A3PDK2</accession>
<evidence type="ECO:0000313" key="5">
    <source>
        <dbReference type="Proteomes" id="UP000429607"/>
    </source>
</evidence>
<feature type="compositionally biased region" description="Basic and acidic residues" evidence="1">
    <location>
        <begin position="100"/>
        <end position="110"/>
    </location>
</feature>
<reference evidence="5 7" key="1">
    <citation type="submission" date="2018-09" db="EMBL/GenBank/DDBJ databases">
        <title>Genomic investigation of the strawberry pathogen Phytophthora fragariae indicates pathogenicity is determined by transcriptional variation in three key races.</title>
        <authorList>
            <person name="Adams T.M."/>
            <person name="Armitage A.D."/>
            <person name="Sobczyk M.K."/>
            <person name="Bates H.J."/>
            <person name="Dunwell J.M."/>
            <person name="Nellist C.F."/>
            <person name="Harrison R.J."/>
        </authorList>
    </citation>
    <scope>NUCLEOTIDE SEQUENCE [LARGE SCALE GENOMIC DNA]</scope>
    <source>
        <strain evidence="3 5">SCRP249</strain>
        <strain evidence="2 7">SCRP324</strain>
        <strain evidence="4 6">SCRP333</strain>
    </source>
</reference>